<accession>A0AAD7B6D3</accession>
<protein>
    <submittedName>
        <fullName evidence="3">Uncharacterized protein</fullName>
    </submittedName>
</protein>
<keyword evidence="4" id="KW-1185">Reference proteome</keyword>
<organism evidence="3 4">
    <name type="scientific">Mycena rosella</name>
    <name type="common">Pink bonnet</name>
    <name type="synonym">Agaricus rosellus</name>
    <dbReference type="NCBI Taxonomy" id="1033263"/>
    <lineage>
        <taxon>Eukaryota</taxon>
        <taxon>Fungi</taxon>
        <taxon>Dikarya</taxon>
        <taxon>Basidiomycota</taxon>
        <taxon>Agaricomycotina</taxon>
        <taxon>Agaricomycetes</taxon>
        <taxon>Agaricomycetidae</taxon>
        <taxon>Agaricales</taxon>
        <taxon>Marasmiineae</taxon>
        <taxon>Mycenaceae</taxon>
        <taxon>Mycena</taxon>
    </lineage>
</organism>
<gene>
    <name evidence="3" type="ORF">B0H17DRAFT_719221</name>
</gene>
<dbReference type="EMBL" id="JARKIE010000973">
    <property type="protein sequence ID" value="KAJ7611462.1"/>
    <property type="molecule type" value="Genomic_DNA"/>
</dbReference>
<sequence length="140" mass="15139">MVNLCCIAFLFHLLPRPPATLIRCFPLEPMRRGLLSRVSIHISLDLLPPVRAAAIISISISSSLSVISHIMNHSSLPPHPNLYTPTWLVAASIIQGLAAHNSQPLLQLCGVPSPASLPSPRHHHLPARPTPSLRTSITSP</sequence>
<evidence type="ECO:0000256" key="1">
    <source>
        <dbReference type="SAM" id="MobiDB-lite"/>
    </source>
</evidence>
<feature type="signal peptide" evidence="2">
    <location>
        <begin position="1"/>
        <end position="19"/>
    </location>
</feature>
<evidence type="ECO:0000313" key="4">
    <source>
        <dbReference type="Proteomes" id="UP001221757"/>
    </source>
</evidence>
<proteinExistence type="predicted"/>
<reference evidence="3" key="1">
    <citation type="submission" date="2023-03" db="EMBL/GenBank/DDBJ databases">
        <title>Massive genome expansion in bonnet fungi (Mycena s.s.) driven by repeated elements and novel gene families across ecological guilds.</title>
        <authorList>
            <consortium name="Lawrence Berkeley National Laboratory"/>
            <person name="Harder C.B."/>
            <person name="Miyauchi S."/>
            <person name="Viragh M."/>
            <person name="Kuo A."/>
            <person name="Thoen E."/>
            <person name="Andreopoulos B."/>
            <person name="Lu D."/>
            <person name="Skrede I."/>
            <person name="Drula E."/>
            <person name="Henrissat B."/>
            <person name="Morin E."/>
            <person name="Kohler A."/>
            <person name="Barry K."/>
            <person name="LaButti K."/>
            <person name="Morin E."/>
            <person name="Salamov A."/>
            <person name="Lipzen A."/>
            <person name="Mereny Z."/>
            <person name="Hegedus B."/>
            <person name="Baldrian P."/>
            <person name="Stursova M."/>
            <person name="Weitz H."/>
            <person name="Taylor A."/>
            <person name="Grigoriev I.V."/>
            <person name="Nagy L.G."/>
            <person name="Martin F."/>
            <person name="Kauserud H."/>
        </authorList>
    </citation>
    <scope>NUCLEOTIDE SEQUENCE</scope>
    <source>
        <strain evidence="3">CBHHK067</strain>
    </source>
</reference>
<feature type="chain" id="PRO_5042232772" evidence="2">
    <location>
        <begin position="20"/>
        <end position="140"/>
    </location>
</feature>
<feature type="region of interest" description="Disordered" evidence="1">
    <location>
        <begin position="117"/>
        <end position="140"/>
    </location>
</feature>
<evidence type="ECO:0000313" key="3">
    <source>
        <dbReference type="EMBL" id="KAJ7611462.1"/>
    </source>
</evidence>
<dbReference type="Proteomes" id="UP001221757">
    <property type="component" value="Unassembled WGS sequence"/>
</dbReference>
<name>A0AAD7B6D3_MYCRO</name>
<comment type="caution">
    <text evidence="3">The sequence shown here is derived from an EMBL/GenBank/DDBJ whole genome shotgun (WGS) entry which is preliminary data.</text>
</comment>
<evidence type="ECO:0000256" key="2">
    <source>
        <dbReference type="SAM" id="SignalP"/>
    </source>
</evidence>
<dbReference type="AlphaFoldDB" id="A0AAD7B6D3"/>
<keyword evidence="2" id="KW-0732">Signal</keyword>